<name>A0A2W1NPW8_9FLAO</name>
<organism evidence="1 2">
    <name type="scientific">Putridiphycobacter roseus</name>
    <dbReference type="NCBI Taxonomy" id="2219161"/>
    <lineage>
        <taxon>Bacteria</taxon>
        <taxon>Pseudomonadati</taxon>
        <taxon>Bacteroidota</taxon>
        <taxon>Flavobacteriia</taxon>
        <taxon>Flavobacteriales</taxon>
        <taxon>Crocinitomicaceae</taxon>
        <taxon>Putridiphycobacter</taxon>
    </lineage>
</organism>
<evidence type="ECO:0000313" key="2">
    <source>
        <dbReference type="Proteomes" id="UP000249248"/>
    </source>
</evidence>
<keyword evidence="2" id="KW-1185">Reference proteome</keyword>
<comment type="caution">
    <text evidence="1">The sequence shown here is derived from an EMBL/GenBank/DDBJ whole genome shotgun (WGS) entry which is preliminary data.</text>
</comment>
<gene>
    <name evidence="1" type="ORF">DNU06_12500</name>
</gene>
<dbReference type="EMBL" id="QKSB01000007">
    <property type="protein sequence ID" value="PZE16668.1"/>
    <property type="molecule type" value="Genomic_DNA"/>
</dbReference>
<accession>A0A2W1NPW8</accession>
<evidence type="ECO:0000313" key="1">
    <source>
        <dbReference type="EMBL" id="PZE16668.1"/>
    </source>
</evidence>
<reference evidence="1 2" key="1">
    <citation type="submission" date="2018-06" db="EMBL/GenBank/DDBJ databases">
        <title>The draft genome sequence of Crocinitomix sp. SM1701.</title>
        <authorList>
            <person name="Zhang X."/>
        </authorList>
    </citation>
    <scope>NUCLEOTIDE SEQUENCE [LARGE SCALE GENOMIC DNA]</scope>
    <source>
        <strain evidence="1 2">SM1701</strain>
    </source>
</reference>
<protein>
    <submittedName>
        <fullName evidence="1">Uncharacterized protein</fullName>
    </submittedName>
</protein>
<dbReference type="AlphaFoldDB" id="A0A2W1NPW8"/>
<dbReference type="OrthoDB" id="1467576at2"/>
<dbReference type="RefSeq" id="WP_111063698.1">
    <property type="nucleotide sequence ID" value="NZ_JBHUCU010000017.1"/>
</dbReference>
<sequence>MLLKSIILRKTDEFEAAIQDWSDSNEIKHEIFDGSQELYELADAIVLFHEDYNISKENASIKDLFSNNGKFSHSIDVNGTLMASVSSFVFWLENHKPKSVLIIGDDKLITNKKFSTYLERLSERIK</sequence>
<dbReference type="Proteomes" id="UP000249248">
    <property type="component" value="Unassembled WGS sequence"/>
</dbReference>
<proteinExistence type="predicted"/>